<evidence type="ECO:0000256" key="8">
    <source>
        <dbReference type="ARBA" id="ARBA00022842"/>
    </source>
</evidence>
<dbReference type="SMART" id="SM01265">
    <property type="entry name" value="Mab-21"/>
    <property type="match status" value="1"/>
</dbReference>
<evidence type="ECO:0000256" key="3">
    <source>
        <dbReference type="ARBA" id="ARBA00022679"/>
    </source>
</evidence>
<dbReference type="Gene3D" id="1.10.1410.40">
    <property type="match status" value="1"/>
</dbReference>
<feature type="domain" description="Mab-21-like nucleotidyltransferase" evidence="10">
    <location>
        <begin position="122"/>
        <end position="198"/>
    </location>
</feature>
<comment type="cofactor">
    <cofactor evidence="1">
        <name>Mg(2+)</name>
        <dbReference type="ChEBI" id="CHEBI:18420"/>
    </cofactor>
</comment>
<evidence type="ECO:0000313" key="12">
    <source>
        <dbReference type="EMBL" id="CAC5364795.1"/>
    </source>
</evidence>
<organism evidence="12 13">
    <name type="scientific">Mytilus coruscus</name>
    <name type="common">Sea mussel</name>
    <dbReference type="NCBI Taxonomy" id="42192"/>
    <lineage>
        <taxon>Eukaryota</taxon>
        <taxon>Metazoa</taxon>
        <taxon>Spiralia</taxon>
        <taxon>Lophotrochozoa</taxon>
        <taxon>Mollusca</taxon>
        <taxon>Bivalvia</taxon>
        <taxon>Autobranchia</taxon>
        <taxon>Pteriomorphia</taxon>
        <taxon>Mytilida</taxon>
        <taxon>Mytiloidea</taxon>
        <taxon>Mytilidae</taxon>
        <taxon>Mytilinae</taxon>
        <taxon>Mytilus</taxon>
    </lineage>
</organism>
<evidence type="ECO:0000313" key="13">
    <source>
        <dbReference type="Proteomes" id="UP000507470"/>
    </source>
</evidence>
<dbReference type="EMBL" id="CACVKT020001076">
    <property type="protein sequence ID" value="CAC5364795.1"/>
    <property type="molecule type" value="Genomic_DNA"/>
</dbReference>
<keyword evidence="4" id="KW-0548">Nucleotidyltransferase</keyword>
<accession>A0A6J8A9W7</accession>
<evidence type="ECO:0000259" key="10">
    <source>
        <dbReference type="Pfam" id="PF03281"/>
    </source>
</evidence>
<dbReference type="PANTHER" id="PTHR10656:SF42">
    <property type="entry name" value="CYCLIC GMP-AMP SYNTHASE-LIKE PROTEIN-RELATED"/>
    <property type="match status" value="1"/>
</dbReference>
<feature type="domain" description="Mab-21-like HhH/H2TH-like" evidence="11">
    <location>
        <begin position="207"/>
        <end position="295"/>
    </location>
</feature>
<evidence type="ECO:0000256" key="7">
    <source>
        <dbReference type="ARBA" id="ARBA00022840"/>
    </source>
</evidence>
<dbReference type="Pfam" id="PF20266">
    <property type="entry name" value="Mab-21_C"/>
    <property type="match status" value="1"/>
</dbReference>
<sequence length="679" mass="79307">MEKCNTLMRRRLLPTIHTPNSTVNCTRYGQRSSQEARLRKHTSEEEADSIWLFDLLNIIGANDVFRKTSLHAGIICEILQSFAYLVSFYHMGSTFEGTVTPESENDHIFRRPKNKPAEKSENYYNLNVDMVKSYRCTTWPTMAQEWLSRHRSFGWPTTDTIQELKSLGFFVVRKGHPLSTDIDTEWRISLSLQERKLIMNLTDVQYKCYVVLKMLNRDTIMLNCITSYHWKTCLFYVIEENNNNIWKKEHLFDCIQLCIAQMLKWIKCGFCPNYFIPKENLFDGKLNNSLRLISENILVELLNVGFDCLIFVKENNICDYVRSRGSIEWSTWLKANSAKLYDESFYIVSTSIVHVALSVFNQRILARYYQEANEIAAHFIKFLWDTLDLIQHSGTISEHTIQETQYSLSLLLPHIYTCLASNISATAIRNQNPQARDFLLFGSFVYFIKSDLSGCLKFLSVLYSAGLYKDCEWLMQHMNEEYIEYIPSYCGCRYIKSDSTVALYDNIRTALLKVSTCVSFLPTELPITPNVLVYEMFRFVGISLQRIEITNSVCHWQYRAVVDSNIFYFLLKYLIKRKLGRVEESENAVQNIYYLLRGHNVRHRDVGFNVLAWILYSNLITPLALLYLKKSWKTMNAWDLCFFISTDEGKRKQYLFNSAKVYALVAIHVPAVLLAKDNH</sequence>
<dbReference type="InterPro" id="IPR046903">
    <property type="entry name" value="Mab-21-like_nuc_Trfase"/>
</dbReference>
<comment type="similarity">
    <text evidence="2">Belongs to the mab-21 family.</text>
</comment>
<keyword evidence="6" id="KW-0547">Nucleotide-binding</keyword>
<dbReference type="PANTHER" id="PTHR10656">
    <property type="entry name" value="CELL FATE DETERMINING PROTEIN MAB21-RELATED"/>
    <property type="match status" value="1"/>
</dbReference>
<keyword evidence="3" id="KW-0808">Transferase</keyword>
<evidence type="ECO:0000256" key="2">
    <source>
        <dbReference type="ARBA" id="ARBA00008307"/>
    </source>
</evidence>
<dbReference type="InterPro" id="IPR046906">
    <property type="entry name" value="Mab-21_HhH/H2TH-like"/>
</dbReference>
<feature type="transmembrane region" description="Helical" evidence="9">
    <location>
        <begin position="606"/>
        <end position="628"/>
    </location>
</feature>
<reference evidence="12 13" key="1">
    <citation type="submission" date="2020-06" db="EMBL/GenBank/DDBJ databases">
        <authorList>
            <person name="Li R."/>
            <person name="Bekaert M."/>
        </authorList>
    </citation>
    <scope>NUCLEOTIDE SEQUENCE [LARGE SCALE GENOMIC DNA]</scope>
    <source>
        <strain evidence="13">wild</strain>
    </source>
</reference>
<keyword evidence="9" id="KW-0812">Transmembrane</keyword>
<evidence type="ECO:0000256" key="4">
    <source>
        <dbReference type="ARBA" id="ARBA00022695"/>
    </source>
</evidence>
<proteinExistence type="inferred from homology"/>
<evidence type="ECO:0000256" key="6">
    <source>
        <dbReference type="ARBA" id="ARBA00022741"/>
    </source>
</evidence>
<keyword evidence="9" id="KW-0472">Membrane</keyword>
<keyword evidence="7" id="KW-0067">ATP-binding</keyword>
<keyword evidence="13" id="KW-1185">Reference proteome</keyword>
<dbReference type="GO" id="GO:0046872">
    <property type="term" value="F:metal ion binding"/>
    <property type="evidence" value="ECO:0007669"/>
    <property type="project" value="UniProtKB-KW"/>
</dbReference>
<keyword evidence="8" id="KW-0460">Magnesium</keyword>
<name>A0A6J8A9W7_MYTCO</name>
<evidence type="ECO:0000259" key="11">
    <source>
        <dbReference type="Pfam" id="PF20266"/>
    </source>
</evidence>
<keyword evidence="5" id="KW-0479">Metal-binding</keyword>
<evidence type="ECO:0000256" key="1">
    <source>
        <dbReference type="ARBA" id="ARBA00001946"/>
    </source>
</evidence>
<evidence type="ECO:0000256" key="9">
    <source>
        <dbReference type="SAM" id="Phobius"/>
    </source>
</evidence>
<dbReference type="GO" id="GO:0005524">
    <property type="term" value="F:ATP binding"/>
    <property type="evidence" value="ECO:0007669"/>
    <property type="project" value="UniProtKB-KW"/>
</dbReference>
<keyword evidence="9" id="KW-1133">Transmembrane helix</keyword>
<evidence type="ECO:0000256" key="5">
    <source>
        <dbReference type="ARBA" id="ARBA00022723"/>
    </source>
</evidence>
<dbReference type="Pfam" id="PF03281">
    <property type="entry name" value="Mab-21"/>
    <property type="match status" value="1"/>
</dbReference>
<dbReference type="GO" id="GO:0016779">
    <property type="term" value="F:nucleotidyltransferase activity"/>
    <property type="evidence" value="ECO:0007669"/>
    <property type="project" value="UniProtKB-KW"/>
</dbReference>
<dbReference type="OrthoDB" id="6114162at2759"/>
<dbReference type="InterPro" id="IPR024810">
    <property type="entry name" value="MAB21L/cGLR"/>
</dbReference>
<dbReference type="Proteomes" id="UP000507470">
    <property type="component" value="Unassembled WGS sequence"/>
</dbReference>
<gene>
    <name evidence="12" type="ORF">MCOR_5713</name>
</gene>
<protein>
    <submittedName>
        <fullName evidence="12">Uncharacterized protein</fullName>
    </submittedName>
</protein>
<dbReference type="AlphaFoldDB" id="A0A6J8A9W7"/>